<comment type="caution">
    <text evidence="2">The sequence shown here is derived from an EMBL/GenBank/DDBJ whole genome shotgun (WGS) entry which is preliminary data.</text>
</comment>
<reference evidence="2 4" key="1">
    <citation type="journal article" date="2015" name="Genome Announc.">
        <title>Expanding the biotechnology potential of lactobacilli through comparative genomics of 213 strains and associated genera.</title>
        <authorList>
            <person name="Sun Z."/>
            <person name="Harris H.M."/>
            <person name="McCann A."/>
            <person name="Guo C."/>
            <person name="Argimon S."/>
            <person name="Zhang W."/>
            <person name="Yang X."/>
            <person name="Jeffery I.B."/>
            <person name="Cooney J.C."/>
            <person name="Kagawa T.F."/>
            <person name="Liu W."/>
            <person name="Song Y."/>
            <person name="Salvetti E."/>
            <person name="Wrobel A."/>
            <person name="Rasinkangas P."/>
            <person name="Parkhill J."/>
            <person name="Rea M.C."/>
            <person name="O'Sullivan O."/>
            <person name="Ritari J."/>
            <person name="Douillard F.P."/>
            <person name="Paul Ross R."/>
            <person name="Yang R."/>
            <person name="Briner A.E."/>
            <person name="Felis G.E."/>
            <person name="de Vos W.M."/>
            <person name="Barrangou R."/>
            <person name="Klaenhammer T.R."/>
            <person name="Caufield P.W."/>
            <person name="Cui Y."/>
            <person name="Zhang H."/>
            <person name="O'Toole P.W."/>
        </authorList>
    </citation>
    <scope>NUCLEOTIDE SEQUENCE [LARGE SCALE GENOMIC DNA]</scope>
    <source>
        <strain evidence="2 4">DSM 18001</strain>
    </source>
</reference>
<feature type="transmembrane region" description="Helical" evidence="1">
    <location>
        <begin position="6"/>
        <end position="26"/>
    </location>
</feature>
<evidence type="ECO:0000313" key="2">
    <source>
        <dbReference type="EMBL" id="KRN94636.1"/>
    </source>
</evidence>
<protein>
    <submittedName>
        <fullName evidence="2">Uncharacterized protein</fullName>
    </submittedName>
</protein>
<accession>A0A0R2L5A8</accession>
<dbReference type="EMBL" id="JQBX01000004">
    <property type="protein sequence ID" value="KRN94636.1"/>
    <property type="molecule type" value="Genomic_DNA"/>
</dbReference>
<dbReference type="Proteomes" id="UP000305541">
    <property type="component" value="Unassembled WGS sequence"/>
</dbReference>
<organism evidence="2 4">
    <name type="scientific">Pediococcus stilesii</name>
    <dbReference type="NCBI Taxonomy" id="331679"/>
    <lineage>
        <taxon>Bacteria</taxon>
        <taxon>Bacillati</taxon>
        <taxon>Bacillota</taxon>
        <taxon>Bacilli</taxon>
        <taxon>Lactobacillales</taxon>
        <taxon>Lactobacillaceae</taxon>
        <taxon>Pediococcus</taxon>
    </lineage>
</organism>
<gene>
    <name evidence="3" type="ORF">FEZ51_07340</name>
    <name evidence="2" type="ORF">IV81_GL001273</name>
</gene>
<sequence length="108" mass="11985">MASKSSVLTGITLTAIGTFVLGSLITNQIKGHRKVRPQAALARVRKSFEEDGPIEGAWIESKAAPLNRFGLRASVYYGGITKYEENELIQYEFIADAYTGTIIDIYRR</sequence>
<evidence type="ECO:0000313" key="4">
    <source>
        <dbReference type="Proteomes" id="UP000051859"/>
    </source>
</evidence>
<evidence type="ECO:0000313" key="3">
    <source>
        <dbReference type="EMBL" id="TLQ03931.1"/>
    </source>
</evidence>
<evidence type="ECO:0000313" key="5">
    <source>
        <dbReference type="Proteomes" id="UP000305541"/>
    </source>
</evidence>
<dbReference type="Proteomes" id="UP000051859">
    <property type="component" value="Unassembled WGS sequence"/>
</dbReference>
<keyword evidence="1" id="KW-1133">Transmembrane helix</keyword>
<dbReference type="AlphaFoldDB" id="A0A0R2L5A8"/>
<dbReference type="PATRIC" id="fig|331679.3.peg.1300"/>
<dbReference type="OrthoDB" id="2989832at2"/>
<dbReference type="STRING" id="331679.IV81_GL001273"/>
<dbReference type="InterPro" id="IPR006126">
    <property type="entry name" value="Staph/Strept_toxin_CS"/>
</dbReference>
<dbReference type="RefSeq" id="WP_057802020.1">
    <property type="nucleotide sequence ID" value="NZ_JQBX01000004.1"/>
</dbReference>
<proteinExistence type="predicted"/>
<dbReference type="GO" id="GO:0005576">
    <property type="term" value="C:extracellular region"/>
    <property type="evidence" value="ECO:0007669"/>
    <property type="project" value="InterPro"/>
</dbReference>
<evidence type="ECO:0000256" key="1">
    <source>
        <dbReference type="SAM" id="Phobius"/>
    </source>
</evidence>
<dbReference type="EMBL" id="VBTH01000012">
    <property type="protein sequence ID" value="TLQ03931.1"/>
    <property type="molecule type" value="Genomic_DNA"/>
</dbReference>
<reference evidence="3 5" key="2">
    <citation type="submission" date="2019-05" db="EMBL/GenBank/DDBJ databases">
        <title>The metagenome of a microbial culture collection derived from dairy environment covers the genomic content of the human microbiome.</title>
        <authorList>
            <person name="Roder T."/>
            <person name="Wuthrich D."/>
            <person name="Sattari Z."/>
            <person name="Von Ah U."/>
            <person name="Bar C."/>
            <person name="Ronchi F."/>
            <person name="Macpherson A.J."/>
            <person name="Ganal-Vonarburg S.C."/>
            <person name="Bruggmann R."/>
            <person name="Vergeres G."/>
        </authorList>
    </citation>
    <scope>NUCLEOTIDE SEQUENCE [LARGE SCALE GENOMIC DNA]</scope>
    <source>
        <strain evidence="3 5">FAM 18815</strain>
    </source>
</reference>
<keyword evidence="1" id="KW-0812">Transmembrane</keyword>
<keyword evidence="4" id="KW-1185">Reference proteome</keyword>
<keyword evidence="1" id="KW-0472">Membrane</keyword>
<name>A0A0R2L5A8_9LACO</name>
<dbReference type="PROSITE" id="PS00277">
    <property type="entry name" value="STAPH_STREP_TOXIN_1"/>
    <property type="match status" value="1"/>
</dbReference>